<keyword evidence="4" id="KW-1185">Reference proteome</keyword>
<feature type="region of interest" description="Disordered" evidence="1">
    <location>
        <begin position="254"/>
        <end position="283"/>
    </location>
</feature>
<organism evidence="3 4">
    <name type="scientific">Aphanomyces stellatus</name>
    <dbReference type="NCBI Taxonomy" id="120398"/>
    <lineage>
        <taxon>Eukaryota</taxon>
        <taxon>Sar</taxon>
        <taxon>Stramenopiles</taxon>
        <taxon>Oomycota</taxon>
        <taxon>Saprolegniomycetes</taxon>
        <taxon>Saprolegniales</taxon>
        <taxon>Verrucalvaceae</taxon>
        <taxon>Aphanomyces</taxon>
    </lineage>
</organism>
<gene>
    <name evidence="3" type="primary">Aste57867_20887</name>
    <name evidence="2" type="ORF">As57867_020819</name>
    <name evidence="3" type="ORF">ASTE57867_20887</name>
</gene>
<feature type="compositionally biased region" description="Basic and acidic residues" evidence="1">
    <location>
        <begin position="255"/>
        <end position="283"/>
    </location>
</feature>
<reference evidence="3 4" key="1">
    <citation type="submission" date="2019-03" db="EMBL/GenBank/DDBJ databases">
        <authorList>
            <person name="Gaulin E."/>
            <person name="Dumas B."/>
        </authorList>
    </citation>
    <scope>NUCLEOTIDE SEQUENCE [LARGE SCALE GENOMIC DNA]</scope>
    <source>
        <strain evidence="3">CBS 568.67</strain>
    </source>
</reference>
<evidence type="ECO:0000313" key="4">
    <source>
        <dbReference type="Proteomes" id="UP000332933"/>
    </source>
</evidence>
<proteinExistence type="predicted"/>
<dbReference type="OrthoDB" id="167534at2759"/>
<name>A0A485LG38_9STRA</name>
<sequence>MDRTAEKLRSKHVRTLELLQKTLDENAEMKNKLAGVDKPGPSSFQLSLGQGASLATRTLELENEIERLKIRHAIALKDAEAAAAAKQKELELLVDQHIQDKRFNTTSNTAVGAEIRRRVDEMEAHFDIERGEFRATIEVLEGQLQAMRERESMHNALVDAKQRADDNVSKSMEAKRQAEVECVRLADMVEKMKKNEWVFLNQVETLKAQKLVFESEHSSLYQALEARDREVERLKMDLMDHRRTAEATEVAMQSDLRKARDQVEKLTKQRDTRSTEKDKHGGMRDAIDEALRPSISRSNQLARENQLLQDEIAMLRGELKQALSSKSGFATHVDLKKENHMLRQQVEEMQALQKKFLGTAKKNNVVLSLGNQRG</sequence>
<dbReference type="EMBL" id="VJMH01006931">
    <property type="protein sequence ID" value="KAF0687364.1"/>
    <property type="molecule type" value="Genomic_DNA"/>
</dbReference>
<dbReference type="AlphaFoldDB" id="A0A485LG38"/>
<reference evidence="2" key="2">
    <citation type="submission" date="2019-06" db="EMBL/GenBank/DDBJ databases">
        <title>Genomics analysis of Aphanomyces spp. identifies a new class of oomycete effector associated with host adaptation.</title>
        <authorList>
            <person name="Gaulin E."/>
        </authorList>
    </citation>
    <scope>NUCLEOTIDE SEQUENCE</scope>
    <source>
        <strain evidence="2">CBS 578.67</strain>
    </source>
</reference>
<evidence type="ECO:0000313" key="2">
    <source>
        <dbReference type="EMBL" id="KAF0687364.1"/>
    </source>
</evidence>
<evidence type="ECO:0000313" key="3">
    <source>
        <dbReference type="EMBL" id="VFT97564.1"/>
    </source>
</evidence>
<dbReference type="Proteomes" id="UP000332933">
    <property type="component" value="Unassembled WGS sequence"/>
</dbReference>
<protein>
    <submittedName>
        <fullName evidence="3">Aste57867_20887 protein</fullName>
    </submittedName>
</protein>
<evidence type="ECO:0000256" key="1">
    <source>
        <dbReference type="SAM" id="MobiDB-lite"/>
    </source>
</evidence>
<dbReference type="EMBL" id="CAADRA010006957">
    <property type="protein sequence ID" value="VFT97564.1"/>
    <property type="molecule type" value="Genomic_DNA"/>
</dbReference>
<accession>A0A485LG38</accession>